<keyword evidence="5" id="KW-1185">Reference proteome</keyword>
<dbReference type="Pfam" id="PF00043">
    <property type="entry name" value="GST_C"/>
    <property type="match status" value="2"/>
</dbReference>
<name>A0AAR5NZY7_DENPD</name>
<dbReference type="InterPro" id="IPR004046">
    <property type="entry name" value="GST_C"/>
</dbReference>
<dbReference type="InterPro" id="IPR040079">
    <property type="entry name" value="Glutathione_S-Trfase"/>
</dbReference>
<evidence type="ECO:0000259" key="2">
    <source>
        <dbReference type="PROSITE" id="PS50404"/>
    </source>
</evidence>
<dbReference type="SFLD" id="SFLDG00358">
    <property type="entry name" value="Main_(cytGST)"/>
    <property type="match status" value="2"/>
</dbReference>
<reference evidence="5" key="1">
    <citation type="journal article" date="2013" name="Genome Biol.">
        <title>Draft genome of the mountain pine beetle, Dendroctonus ponderosae Hopkins, a major forest pest.</title>
        <authorList>
            <person name="Keeling C.I."/>
            <person name="Yuen M.M."/>
            <person name="Liao N.Y."/>
            <person name="Docking T.R."/>
            <person name="Chan S.K."/>
            <person name="Taylor G.A."/>
            <person name="Palmquist D.L."/>
            <person name="Jackman S.D."/>
            <person name="Nguyen A."/>
            <person name="Li M."/>
            <person name="Henderson H."/>
            <person name="Janes J.K."/>
            <person name="Zhao Y."/>
            <person name="Pandoh P."/>
            <person name="Moore R."/>
            <person name="Sperling F.A."/>
            <person name="Huber D.P."/>
            <person name="Birol I."/>
            <person name="Jones S.J."/>
            <person name="Bohlmann J."/>
        </authorList>
    </citation>
    <scope>NUCLEOTIDE SEQUENCE</scope>
</reference>
<dbReference type="PROSITE" id="PS50405">
    <property type="entry name" value="GST_CTER"/>
    <property type="match status" value="2"/>
</dbReference>
<comment type="subunit">
    <text evidence="1">Homodimer.</text>
</comment>
<dbReference type="CDD" id="cd03177">
    <property type="entry name" value="GST_C_Delta_Epsilon"/>
    <property type="match status" value="1"/>
</dbReference>
<evidence type="ECO:0008006" key="6">
    <source>
        <dbReference type="Google" id="ProtNLM"/>
    </source>
</evidence>
<dbReference type="FunFam" id="1.20.1050.10:FF:000007">
    <property type="entry name" value="Glutathione S-transferase 1-1"/>
    <property type="match status" value="2"/>
</dbReference>
<dbReference type="InterPro" id="IPR010987">
    <property type="entry name" value="Glutathione-S-Trfase_C-like"/>
</dbReference>
<evidence type="ECO:0000313" key="5">
    <source>
        <dbReference type="Proteomes" id="UP000019118"/>
    </source>
</evidence>
<evidence type="ECO:0000259" key="3">
    <source>
        <dbReference type="PROSITE" id="PS50405"/>
    </source>
</evidence>
<dbReference type="InterPro" id="IPR036282">
    <property type="entry name" value="Glutathione-S-Trfase_C_sf"/>
</dbReference>
<feature type="domain" description="GST C-terminal" evidence="3">
    <location>
        <begin position="332"/>
        <end position="455"/>
    </location>
</feature>
<dbReference type="Gene3D" id="3.40.30.10">
    <property type="entry name" value="Glutaredoxin"/>
    <property type="match status" value="2"/>
</dbReference>
<accession>A0AAR5NZY7</accession>
<dbReference type="PROSITE" id="PS50404">
    <property type="entry name" value="GST_NTER"/>
    <property type="match status" value="2"/>
</dbReference>
<dbReference type="EnsemblMetazoa" id="XM_019898257.1">
    <property type="protein sequence ID" value="XP_019753816.1"/>
    <property type="gene ID" value="LOC109533063"/>
</dbReference>
<feature type="domain" description="GST C-terminal" evidence="3">
    <location>
        <begin position="88"/>
        <end position="216"/>
    </location>
</feature>
<dbReference type="AlphaFoldDB" id="A0AAR5NZY7"/>
<dbReference type="Proteomes" id="UP000019118">
    <property type="component" value="Unassembled WGS sequence"/>
</dbReference>
<dbReference type="SFLD" id="SFLDS00019">
    <property type="entry name" value="Glutathione_Transferase_(cytos"/>
    <property type="match status" value="2"/>
</dbReference>
<evidence type="ECO:0000313" key="4">
    <source>
        <dbReference type="EnsemblMetazoa" id="XP_019753816.1"/>
    </source>
</evidence>
<dbReference type="InterPro" id="IPR036249">
    <property type="entry name" value="Thioredoxin-like_sf"/>
</dbReference>
<proteinExistence type="predicted"/>
<dbReference type="PANTHER" id="PTHR43969:SF3">
    <property type="entry name" value="GLUTATHIONE S TRANSFERASE E11, ISOFORM A-RELATED"/>
    <property type="match status" value="1"/>
</dbReference>
<sequence>MGKKLYITLGSPPVNAVLMAAKAFNIHLDLHELDFSKQENYSEWYLKINPTSTVPALDDEGFIVWDSHSILVYLQEKYGKDTDLYPKDLKEKLKILQFLNFDCGMLFRRMGDCLRPIFYDDQKNFDPKTLERAKSSYIILERILKQDKFVAGAYLSIADISVFATMIAQNAFMPIDEQEFPCLKKWYSHLKSFDFYGAALEGEVALKNGLRIKLELLIVIVNKKVPNYYWESKSTFFTSQKNMSSKPKLFYAQASPAARSTLLTIAALGLDVELIPVNLAAGEHLTPQFLKINPLHTVPTLQDGDLAVFDSHAINAYLVNKYGKNDSLYPKDAKKRAIVDQRLHFDSGIVFPRVGAVVGALLRGGAKTIEKDKADLITQAYQSLEILLEGHNFIAGDELTIADFSLVATVSSSNAAIVPIASNTYPRISAWLARLQALPYYETNQKGVDQFKGMVLSKLA</sequence>
<feature type="domain" description="GST N-terminal" evidence="2">
    <location>
        <begin position="1"/>
        <end position="82"/>
    </location>
</feature>
<organism evidence="4 5">
    <name type="scientific">Dendroctonus ponderosae</name>
    <name type="common">Mountain pine beetle</name>
    <dbReference type="NCBI Taxonomy" id="77166"/>
    <lineage>
        <taxon>Eukaryota</taxon>
        <taxon>Metazoa</taxon>
        <taxon>Ecdysozoa</taxon>
        <taxon>Arthropoda</taxon>
        <taxon>Hexapoda</taxon>
        <taxon>Insecta</taxon>
        <taxon>Pterygota</taxon>
        <taxon>Neoptera</taxon>
        <taxon>Endopterygota</taxon>
        <taxon>Coleoptera</taxon>
        <taxon>Polyphaga</taxon>
        <taxon>Cucujiformia</taxon>
        <taxon>Curculionidae</taxon>
        <taxon>Scolytinae</taxon>
        <taxon>Dendroctonus</taxon>
    </lineage>
</organism>
<dbReference type="PANTHER" id="PTHR43969">
    <property type="entry name" value="GLUTATHIONE S TRANSFERASE D10, ISOFORM A-RELATED"/>
    <property type="match status" value="1"/>
</dbReference>
<dbReference type="GO" id="GO:0006749">
    <property type="term" value="P:glutathione metabolic process"/>
    <property type="evidence" value="ECO:0007669"/>
    <property type="project" value="TreeGrafter"/>
</dbReference>
<dbReference type="Pfam" id="PF02798">
    <property type="entry name" value="GST_N"/>
    <property type="match status" value="2"/>
</dbReference>
<dbReference type="SUPFAM" id="SSF52833">
    <property type="entry name" value="Thioredoxin-like"/>
    <property type="match status" value="2"/>
</dbReference>
<dbReference type="FunFam" id="3.40.30.10:FF:000034">
    <property type="entry name" value="glutathione S-transferase 1"/>
    <property type="match status" value="2"/>
</dbReference>
<dbReference type="GO" id="GO:0004364">
    <property type="term" value="F:glutathione transferase activity"/>
    <property type="evidence" value="ECO:0007669"/>
    <property type="project" value="TreeGrafter"/>
</dbReference>
<feature type="domain" description="GST N-terminal" evidence="2">
    <location>
        <begin position="245"/>
        <end position="326"/>
    </location>
</feature>
<dbReference type="SFLD" id="SFLDG01153">
    <property type="entry name" value="Main.4:_Theta-like"/>
    <property type="match status" value="2"/>
</dbReference>
<reference evidence="4" key="2">
    <citation type="submission" date="2024-08" db="UniProtKB">
        <authorList>
            <consortium name="EnsemblMetazoa"/>
        </authorList>
    </citation>
    <scope>IDENTIFICATION</scope>
</reference>
<dbReference type="InterPro" id="IPR004045">
    <property type="entry name" value="Glutathione_S-Trfase_N"/>
</dbReference>
<evidence type="ECO:0000256" key="1">
    <source>
        <dbReference type="ARBA" id="ARBA00011738"/>
    </source>
</evidence>
<dbReference type="Gene3D" id="1.20.1050.10">
    <property type="match status" value="2"/>
</dbReference>
<protein>
    <recommendedName>
        <fullName evidence="6">Glutathione S-transferase 1-like</fullName>
    </recommendedName>
</protein>
<dbReference type="SUPFAM" id="SSF47616">
    <property type="entry name" value="GST C-terminal domain-like"/>
    <property type="match status" value="2"/>
</dbReference>
<dbReference type="CDD" id="cd03045">
    <property type="entry name" value="GST_N_Delta_Epsilon"/>
    <property type="match status" value="1"/>
</dbReference>